<comment type="catalytic activity">
    <reaction evidence="1 9">
        <text>D-alanyl-D-alanine + H2O = 2 D-alanine</text>
        <dbReference type="Rhea" id="RHEA:20661"/>
        <dbReference type="ChEBI" id="CHEBI:15377"/>
        <dbReference type="ChEBI" id="CHEBI:57416"/>
        <dbReference type="ChEBI" id="CHEBI:57822"/>
        <dbReference type="EC" id="3.4.13.22"/>
    </reaction>
</comment>
<keyword evidence="4 9" id="KW-0378">Hydrolase</keyword>
<evidence type="ECO:0000256" key="3">
    <source>
        <dbReference type="ARBA" id="ARBA00022723"/>
    </source>
</evidence>
<comment type="function">
    <text evidence="9">Catalyzes hydrolysis of the D-alanyl-D-alanine dipeptide.</text>
</comment>
<evidence type="ECO:0000313" key="10">
    <source>
        <dbReference type="EMBL" id="PIW15868.1"/>
    </source>
</evidence>
<organism evidence="10 11">
    <name type="scientific">bacterium (Candidatus Blackallbacteria) CG17_big_fil_post_rev_8_21_14_2_50_48_46</name>
    <dbReference type="NCBI Taxonomy" id="2014261"/>
    <lineage>
        <taxon>Bacteria</taxon>
        <taxon>Candidatus Blackallbacteria</taxon>
    </lineage>
</organism>
<proteinExistence type="inferred from homology"/>
<evidence type="ECO:0000256" key="7">
    <source>
        <dbReference type="ARBA" id="ARBA00023049"/>
    </source>
</evidence>
<keyword evidence="3 9" id="KW-0479">Metal-binding</keyword>
<evidence type="ECO:0000256" key="5">
    <source>
        <dbReference type="ARBA" id="ARBA00022833"/>
    </source>
</evidence>
<dbReference type="EMBL" id="PFFQ01000042">
    <property type="protein sequence ID" value="PIW15868.1"/>
    <property type="molecule type" value="Genomic_DNA"/>
</dbReference>
<evidence type="ECO:0000256" key="9">
    <source>
        <dbReference type="HAMAP-Rule" id="MF_01924"/>
    </source>
</evidence>
<dbReference type="GO" id="GO:0008270">
    <property type="term" value="F:zinc ion binding"/>
    <property type="evidence" value="ECO:0007669"/>
    <property type="project" value="UniProtKB-UniRule"/>
</dbReference>
<reference evidence="10 11" key="1">
    <citation type="submission" date="2017-09" db="EMBL/GenBank/DDBJ databases">
        <title>Depth-based differentiation of microbial function through sediment-hosted aquifers and enrichment of novel symbionts in the deep terrestrial subsurface.</title>
        <authorList>
            <person name="Probst A.J."/>
            <person name="Ladd B."/>
            <person name="Jarett J.K."/>
            <person name="Geller-Mcgrath D.E."/>
            <person name="Sieber C.M."/>
            <person name="Emerson J.B."/>
            <person name="Anantharaman K."/>
            <person name="Thomas B.C."/>
            <person name="Malmstrom R."/>
            <person name="Stieglmeier M."/>
            <person name="Klingl A."/>
            <person name="Woyke T."/>
            <person name="Ryan C.M."/>
            <person name="Banfield J.F."/>
        </authorList>
    </citation>
    <scope>NUCLEOTIDE SEQUENCE [LARGE SCALE GENOMIC DNA]</scope>
    <source>
        <strain evidence="10">CG17_big_fil_post_rev_8_21_14_2_50_48_46</strain>
    </source>
</reference>
<comment type="similarity">
    <text evidence="9">Belongs to the peptidase M15D family.</text>
</comment>
<feature type="binding site" evidence="9">
    <location>
        <position position="158"/>
    </location>
    <ligand>
        <name>Zn(2+)</name>
        <dbReference type="ChEBI" id="CHEBI:29105"/>
        <note>catalytic</note>
    </ligand>
</feature>
<dbReference type="PANTHER" id="PTHR43126:SF1">
    <property type="entry name" value="D-ALANYL-D-ALANINE DIPEPTIDASE"/>
    <property type="match status" value="1"/>
</dbReference>
<comment type="caution">
    <text evidence="10">The sequence shown here is derived from an EMBL/GenBank/DDBJ whole genome shotgun (WGS) entry which is preliminary data.</text>
</comment>
<dbReference type="HAMAP" id="MF_01924">
    <property type="entry name" value="A_A_dipeptidase"/>
    <property type="match status" value="1"/>
</dbReference>
<evidence type="ECO:0000313" key="11">
    <source>
        <dbReference type="Proteomes" id="UP000231019"/>
    </source>
</evidence>
<dbReference type="InterPro" id="IPR009045">
    <property type="entry name" value="Zn_M74/Hedgehog-like"/>
</dbReference>
<dbReference type="EC" id="3.4.13.22" evidence="9"/>
<name>A0A2M7G263_9BACT</name>
<keyword evidence="8" id="KW-0961">Cell wall biogenesis/degradation</keyword>
<dbReference type="InterPro" id="IPR000755">
    <property type="entry name" value="A_A_dipeptidase"/>
</dbReference>
<protein>
    <recommendedName>
        <fullName evidence="9">D-alanyl-D-alanine dipeptidase</fullName>
        <shortName evidence="9">D-Ala-D-Ala dipeptidase</shortName>
        <ecNumber evidence="9">3.4.13.22</ecNumber>
    </recommendedName>
</protein>
<dbReference type="SUPFAM" id="SSF55166">
    <property type="entry name" value="Hedgehog/DD-peptidase"/>
    <property type="match status" value="1"/>
</dbReference>
<keyword evidence="5 9" id="KW-0862">Zinc</keyword>
<feature type="binding site" evidence="9">
    <location>
        <position position="218"/>
    </location>
    <ligand>
        <name>Zn(2+)</name>
        <dbReference type="ChEBI" id="CHEBI:29105"/>
        <note>catalytic</note>
    </ligand>
</feature>
<dbReference type="GO" id="GO:0071555">
    <property type="term" value="P:cell wall organization"/>
    <property type="evidence" value="ECO:0007669"/>
    <property type="project" value="UniProtKB-KW"/>
</dbReference>
<feature type="active site" description="Proton donor/acceptor" evidence="9">
    <location>
        <position position="215"/>
    </location>
</feature>
<evidence type="ECO:0000256" key="6">
    <source>
        <dbReference type="ARBA" id="ARBA00022997"/>
    </source>
</evidence>
<dbReference type="Gene3D" id="3.30.1380.10">
    <property type="match status" value="1"/>
</dbReference>
<evidence type="ECO:0000256" key="2">
    <source>
        <dbReference type="ARBA" id="ARBA00022670"/>
    </source>
</evidence>
<keyword evidence="2 9" id="KW-0645">Protease</keyword>
<evidence type="ECO:0000256" key="8">
    <source>
        <dbReference type="ARBA" id="ARBA00023316"/>
    </source>
</evidence>
<accession>A0A2M7G263</accession>
<dbReference type="AlphaFoldDB" id="A0A2M7G263"/>
<dbReference type="GO" id="GO:0008237">
    <property type="term" value="F:metallopeptidase activity"/>
    <property type="evidence" value="ECO:0007669"/>
    <property type="project" value="UniProtKB-KW"/>
</dbReference>
<evidence type="ECO:0000256" key="1">
    <source>
        <dbReference type="ARBA" id="ARBA00001362"/>
    </source>
</evidence>
<dbReference type="PANTHER" id="PTHR43126">
    <property type="entry name" value="D-ALANYL-D-ALANINE DIPEPTIDASE"/>
    <property type="match status" value="1"/>
</dbReference>
<comment type="cofactor">
    <cofactor evidence="9">
        <name>Zn(2+)</name>
        <dbReference type="ChEBI" id="CHEBI:29105"/>
    </cofactor>
    <text evidence="9">Binds 1 zinc ion per subunit.</text>
</comment>
<dbReference type="GO" id="GO:0160237">
    <property type="term" value="F:D-Ala-D-Ala dipeptidase activity"/>
    <property type="evidence" value="ECO:0007669"/>
    <property type="project" value="UniProtKB-EC"/>
</dbReference>
<dbReference type="CDD" id="cd14840">
    <property type="entry name" value="D-Ala-D-Ala_dipeptidase_Aad"/>
    <property type="match status" value="1"/>
</dbReference>
<dbReference type="Proteomes" id="UP000231019">
    <property type="component" value="Unassembled WGS sequence"/>
</dbReference>
<feature type="binding site" evidence="9">
    <location>
        <position position="151"/>
    </location>
    <ligand>
        <name>Zn(2+)</name>
        <dbReference type="ChEBI" id="CHEBI:29105"/>
        <note>catalytic</note>
    </ligand>
</feature>
<evidence type="ECO:0000256" key="4">
    <source>
        <dbReference type="ARBA" id="ARBA00022801"/>
    </source>
</evidence>
<sequence>MPNARELRSKKWKPGWRPGWAMSLKPMSFTGRGLKAWGLLLLALGLVSQAPVGASGPEPLVDLVQVVPELQVELRFATERQFLKKAVYPFHRAWAQPALAQRLQKAQAWLKPKGYRLKIWDAYRPMAFQELFWQKIKNENFISHPRKGGRHTRGTAVDLTLVDAQGQELEMPTPYTEFSQRAFRDYQKLPSKARANRSLLEQAMKQGGLEPLPTEWWHFDLPGWRKFPVLKWQGQELARWEDQGAQASP</sequence>
<dbReference type="GO" id="GO:0006508">
    <property type="term" value="P:proteolysis"/>
    <property type="evidence" value="ECO:0007669"/>
    <property type="project" value="UniProtKB-KW"/>
</dbReference>
<gene>
    <name evidence="10" type="ORF">COW36_15470</name>
</gene>
<keyword evidence="7 9" id="KW-0482">Metalloprotease</keyword>
<feature type="site" description="Transition state stabilizer" evidence="9">
    <location>
        <position position="124"/>
    </location>
</feature>
<dbReference type="Pfam" id="PF01427">
    <property type="entry name" value="Peptidase_M15"/>
    <property type="match status" value="1"/>
</dbReference>
<keyword evidence="6 9" id="KW-0224">Dipeptidase</keyword>